<dbReference type="Proteomes" id="UP000304880">
    <property type="component" value="Unassembled WGS sequence"/>
</dbReference>
<dbReference type="Gene3D" id="1.20.120.160">
    <property type="entry name" value="HPT domain"/>
    <property type="match status" value="1"/>
</dbReference>
<gene>
    <name evidence="1" type="ORF">FHD67_16025</name>
</gene>
<proteinExistence type="predicted"/>
<reference evidence="1 2" key="1">
    <citation type="submission" date="2019-06" db="EMBL/GenBank/DDBJ databases">
        <authorList>
            <person name="Li J."/>
        </authorList>
    </citation>
    <scope>NUCLEOTIDE SEQUENCE [LARGE SCALE GENOMIC DNA]</scope>
    <source>
        <strain evidence="1 2">CGMCC 1.8012</strain>
    </source>
</reference>
<dbReference type="SUPFAM" id="SSF47226">
    <property type="entry name" value="Histidine-containing phosphotransfer domain, HPT domain"/>
    <property type="match status" value="1"/>
</dbReference>
<accession>A0A5C4R2R1</accession>
<dbReference type="AlphaFoldDB" id="A0A5C4R2R1"/>
<keyword evidence="2" id="KW-1185">Reference proteome</keyword>
<dbReference type="RefSeq" id="WP_045999971.1">
    <property type="nucleotide sequence ID" value="NZ_VDDC01000035.1"/>
</dbReference>
<evidence type="ECO:0000313" key="2">
    <source>
        <dbReference type="Proteomes" id="UP000304880"/>
    </source>
</evidence>
<dbReference type="GO" id="GO:0000160">
    <property type="term" value="P:phosphorelay signal transduction system"/>
    <property type="evidence" value="ECO:0007669"/>
    <property type="project" value="InterPro"/>
</dbReference>
<sequence length="119" mass="13196">MIDWNRVIELRDELGPEELLPIIDMILVEIEAHLFALDSRTLHLAEDLHLLRGLALNIGFTEFCAQCLRAEQQLARGDQTALAPAALRASFGHTKQLFLRDLPHVMDGDQGGQAAARAS</sequence>
<comment type="caution">
    <text evidence="1">The sequence shown here is derived from an EMBL/GenBank/DDBJ whole genome shotgun (WGS) entry which is preliminary data.</text>
</comment>
<evidence type="ECO:0000313" key="1">
    <source>
        <dbReference type="EMBL" id="TNH38215.1"/>
    </source>
</evidence>
<protein>
    <submittedName>
        <fullName evidence="1">Hpt domain-containing protein</fullName>
    </submittedName>
</protein>
<organism evidence="1 2">
    <name type="scientific">Paracoccus haeundaensis</name>
    <dbReference type="NCBI Taxonomy" id="225362"/>
    <lineage>
        <taxon>Bacteria</taxon>
        <taxon>Pseudomonadati</taxon>
        <taxon>Pseudomonadota</taxon>
        <taxon>Alphaproteobacteria</taxon>
        <taxon>Rhodobacterales</taxon>
        <taxon>Paracoccaceae</taxon>
        <taxon>Paracoccus</taxon>
    </lineage>
</organism>
<name>A0A5C4R2R1_9RHOB</name>
<dbReference type="InterPro" id="IPR036641">
    <property type="entry name" value="HPT_dom_sf"/>
</dbReference>
<dbReference type="EMBL" id="VDDC01000035">
    <property type="protein sequence ID" value="TNH38215.1"/>
    <property type="molecule type" value="Genomic_DNA"/>
</dbReference>